<dbReference type="PROSITE" id="PS51257">
    <property type="entry name" value="PROKAR_LIPOPROTEIN"/>
    <property type="match status" value="1"/>
</dbReference>
<evidence type="ECO:0000313" key="1">
    <source>
        <dbReference type="EMBL" id="QPJ63011.1"/>
    </source>
</evidence>
<name>A0A7T0BXY7_9BACT</name>
<organism evidence="1 2">
    <name type="scientific">Candidatus Nitronauta litoralis</name>
    <dbReference type="NCBI Taxonomy" id="2705533"/>
    <lineage>
        <taxon>Bacteria</taxon>
        <taxon>Pseudomonadati</taxon>
        <taxon>Nitrospinota/Tectimicrobiota group</taxon>
        <taxon>Nitrospinota</taxon>
        <taxon>Nitrospinia</taxon>
        <taxon>Nitrospinales</taxon>
        <taxon>Nitrospinaceae</taxon>
        <taxon>Candidatus Nitronauta</taxon>
    </lineage>
</organism>
<proteinExistence type="predicted"/>
<reference evidence="1 2" key="1">
    <citation type="submission" date="2020-02" db="EMBL/GenBank/DDBJ databases">
        <title>Genomic and physiological characterization of two novel Nitrospinaceae genera.</title>
        <authorList>
            <person name="Mueller A.J."/>
            <person name="Jung M.-Y."/>
            <person name="Strachan C.R."/>
            <person name="Herbold C.W."/>
            <person name="Kirkegaard R.H."/>
            <person name="Daims H."/>
        </authorList>
    </citation>
    <scope>NUCLEOTIDE SEQUENCE [LARGE SCALE GENOMIC DNA]</scope>
    <source>
        <strain evidence="1">EB</strain>
    </source>
</reference>
<dbReference type="AlphaFoldDB" id="A0A7T0BXY7"/>
<protein>
    <submittedName>
        <fullName evidence="1">Uncharacterized protein</fullName>
    </submittedName>
</protein>
<dbReference type="KEGG" id="nli:G3M70_14445"/>
<dbReference type="EMBL" id="CP048685">
    <property type="protein sequence ID" value="QPJ63011.1"/>
    <property type="molecule type" value="Genomic_DNA"/>
</dbReference>
<sequence length="369" mass="40730">MKRVSLSKSLIQRATILGLFLAVLVTSGCAGVGHGRIEGERSNYNVAIQRSNDEQLLLNLVRLRYRDTPFFLEVSSVATQFTYSAGANAGSRLESGVKGIFNLGADAAIEERPTVTYAPLQGEDFIHRFLSQVPMQTIVLLARTGWSLERVFRVCFQNLGPLKNAPNASGPTPATAPEYEPFLKAAKLVRAINLKNGLQVSLGENGTISGLVLQLNDRGRKLPQTKELLQLLKMPLDSKQIFFTTQPVPDNKPYLRAEARSLIGIMYYLSHSVDTPEADRERGRVTVTRDKDGKLFDWDLVTGDLMHVRTSHSKPENAIVAVEYRGEWYFLDDTDLGSKSTFSMLGQLFSLQSGNAKALTPTLTLPVGN</sequence>
<gene>
    <name evidence="1" type="ORF">G3M70_14445</name>
</gene>
<evidence type="ECO:0000313" key="2">
    <source>
        <dbReference type="Proteomes" id="UP000594688"/>
    </source>
</evidence>
<dbReference type="Proteomes" id="UP000594688">
    <property type="component" value="Chromosome"/>
</dbReference>
<accession>A0A7T0BXY7</accession>